<evidence type="ECO:0000313" key="3">
    <source>
        <dbReference type="Proteomes" id="UP000762676"/>
    </source>
</evidence>
<evidence type="ECO:0000313" key="2">
    <source>
        <dbReference type="EMBL" id="GFR88986.1"/>
    </source>
</evidence>
<protein>
    <submittedName>
        <fullName evidence="2">Uncharacterized protein</fullName>
    </submittedName>
</protein>
<feature type="region of interest" description="Disordered" evidence="1">
    <location>
        <begin position="23"/>
        <end position="52"/>
    </location>
</feature>
<name>A0AAV4GWT0_9GAST</name>
<reference evidence="2 3" key="1">
    <citation type="journal article" date="2021" name="Elife">
        <title>Chloroplast acquisition without the gene transfer in kleptoplastic sea slugs, Plakobranchus ocellatus.</title>
        <authorList>
            <person name="Maeda T."/>
            <person name="Takahashi S."/>
            <person name="Yoshida T."/>
            <person name="Shimamura S."/>
            <person name="Takaki Y."/>
            <person name="Nagai Y."/>
            <person name="Toyoda A."/>
            <person name="Suzuki Y."/>
            <person name="Arimoto A."/>
            <person name="Ishii H."/>
            <person name="Satoh N."/>
            <person name="Nishiyama T."/>
            <person name="Hasebe M."/>
            <person name="Maruyama T."/>
            <person name="Minagawa J."/>
            <person name="Obokata J."/>
            <person name="Shigenobu S."/>
        </authorList>
    </citation>
    <scope>NUCLEOTIDE SEQUENCE [LARGE SCALE GENOMIC DNA]</scope>
</reference>
<evidence type="ECO:0000256" key="1">
    <source>
        <dbReference type="SAM" id="MobiDB-lite"/>
    </source>
</evidence>
<comment type="caution">
    <text evidence="2">The sequence shown here is derived from an EMBL/GenBank/DDBJ whole genome shotgun (WGS) entry which is preliminary data.</text>
</comment>
<dbReference type="AlphaFoldDB" id="A0AAV4GWT0"/>
<organism evidence="2 3">
    <name type="scientific">Elysia marginata</name>
    <dbReference type="NCBI Taxonomy" id="1093978"/>
    <lineage>
        <taxon>Eukaryota</taxon>
        <taxon>Metazoa</taxon>
        <taxon>Spiralia</taxon>
        <taxon>Lophotrochozoa</taxon>
        <taxon>Mollusca</taxon>
        <taxon>Gastropoda</taxon>
        <taxon>Heterobranchia</taxon>
        <taxon>Euthyneura</taxon>
        <taxon>Panpulmonata</taxon>
        <taxon>Sacoglossa</taxon>
        <taxon>Placobranchoidea</taxon>
        <taxon>Plakobranchidae</taxon>
        <taxon>Elysia</taxon>
    </lineage>
</organism>
<gene>
    <name evidence="2" type="ORF">ElyMa_006113200</name>
</gene>
<accession>A0AAV4GWT0</accession>
<sequence>MYLVYFHIFGFVDYLNASPVKHGDVSNVQPGRVGDGEPLGKPSVAKSRASTSRSRILHTGRVSTVSSYTRRCQHIFTYYLFRTLEKADPSEEPAPGERESHAMRQR</sequence>
<keyword evidence="3" id="KW-1185">Reference proteome</keyword>
<dbReference type="EMBL" id="BMAT01012273">
    <property type="protein sequence ID" value="GFR88986.1"/>
    <property type="molecule type" value="Genomic_DNA"/>
</dbReference>
<proteinExistence type="predicted"/>
<dbReference type="Proteomes" id="UP000762676">
    <property type="component" value="Unassembled WGS sequence"/>
</dbReference>